<feature type="region of interest" description="Disordered" evidence="1">
    <location>
        <begin position="58"/>
        <end position="208"/>
    </location>
</feature>
<evidence type="ECO:0000313" key="2">
    <source>
        <dbReference type="EMBL" id="CAK0830434.1"/>
    </source>
</evidence>
<feature type="compositionally biased region" description="Polar residues" evidence="1">
    <location>
        <begin position="177"/>
        <end position="191"/>
    </location>
</feature>
<feature type="compositionally biased region" description="Low complexity" evidence="1">
    <location>
        <begin position="153"/>
        <end position="165"/>
    </location>
</feature>
<organism evidence="2 3">
    <name type="scientific">Prorocentrum cordatum</name>
    <dbReference type="NCBI Taxonomy" id="2364126"/>
    <lineage>
        <taxon>Eukaryota</taxon>
        <taxon>Sar</taxon>
        <taxon>Alveolata</taxon>
        <taxon>Dinophyceae</taxon>
        <taxon>Prorocentrales</taxon>
        <taxon>Prorocentraceae</taxon>
        <taxon>Prorocentrum</taxon>
    </lineage>
</organism>
<accession>A0ABN9SG85</accession>
<dbReference type="Proteomes" id="UP001189429">
    <property type="component" value="Unassembled WGS sequence"/>
</dbReference>
<feature type="compositionally biased region" description="Low complexity" evidence="1">
    <location>
        <begin position="1"/>
        <end position="16"/>
    </location>
</feature>
<feature type="non-terminal residue" evidence="2">
    <location>
        <position position="1"/>
    </location>
</feature>
<keyword evidence="3" id="KW-1185">Reference proteome</keyword>
<evidence type="ECO:0000313" key="3">
    <source>
        <dbReference type="Proteomes" id="UP001189429"/>
    </source>
</evidence>
<sequence>PSAARTATGSTGTSGSLPCCAKDGSRSSPWLSRACGARGWPASTRGWALAAVCPTSGPCPGESAWTPGASPCRLPSQAPGRDGPPRRRPPPPRAARRGAARHARQPPCESQELSQSPPGSLLEACSGHLGSSERSASRRRHAGAAKGGQLVNRRTASAGRTPAAAGRGGGLVPPQPVTTKDTCGAESSSAVRPNRPSAAESPTGGGALPQLACSGACRSVVAFQA</sequence>
<comment type="caution">
    <text evidence="2">The sequence shown here is derived from an EMBL/GenBank/DDBJ whole genome shotgun (WGS) entry which is preliminary data.</text>
</comment>
<feature type="region of interest" description="Disordered" evidence="1">
    <location>
        <begin position="1"/>
        <end position="29"/>
    </location>
</feature>
<evidence type="ECO:0000256" key="1">
    <source>
        <dbReference type="SAM" id="MobiDB-lite"/>
    </source>
</evidence>
<feature type="compositionally biased region" description="Basic residues" evidence="1">
    <location>
        <begin position="86"/>
        <end position="104"/>
    </location>
</feature>
<proteinExistence type="predicted"/>
<dbReference type="EMBL" id="CAUYUJ010010888">
    <property type="protein sequence ID" value="CAK0830434.1"/>
    <property type="molecule type" value="Genomic_DNA"/>
</dbReference>
<feature type="non-terminal residue" evidence="2">
    <location>
        <position position="225"/>
    </location>
</feature>
<name>A0ABN9SG85_9DINO</name>
<gene>
    <name evidence="2" type="ORF">PCOR1329_LOCUS29083</name>
</gene>
<protein>
    <submittedName>
        <fullName evidence="2">Uncharacterized protein</fullName>
    </submittedName>
</protein>
<reference evidence="2" key="1">
    <citation type="submission" date="2023-10" db="EMBL/GenBank/DDBJ databases">
        <authorList>
            <person name="Chen Y."/>
            <person name="Shah S."/>
            <person name="Dougan E. K."/>
            <person name="Thang M."/>
            <person name="Chan C."/>
        </authorList>
    </citation>
    <scope>NUCLEOTIDE SEQUENCE [LARGE SCALE GENOMIC DNA]</scope>
</reference>